<organism evidence="1 2">
    <name type="scientific">Lasiodiplodia theobromae</name>
    <dbReference type="NCBI Taxonomy" id="45133"/>
    <lineage>
        <taxon>Eukaryota</taxon>
        <taxon>Fungi</taxon>
        <taxon>Dikarya</taxon>
        <taxon>Ascomycota</taxon>
        <taxon>Pezizomycotina</taxon>
        <taxon>Dothideomycetes</taxon>
        <taxon>Dothideomycetes incertae sedis</taxon>
        <taxon>Botryosphaeriales</taxon>
        <taxon>Botryosphaeriaceae</taxon>
        <taxon>Lasiodiplodia</taxon>
    </lineage>
</organism>
<protein>
    <submittedName>
        <fullName evidence="1">Uncharacterized protein</fullName>
    </submittedName>
</protein>
<reference evidence="1 2" key="1">
    <citation type="journal article" date="2019" name="Sci. Rep.">
        <title>A multi-omics analysis of the grapevine pathogen Lasiodiplodia theobromae reveals that temperature affects the expression of virulence- and pathogenicity-related genes.</title>
        <authorList>
            <person name="Felix C."/>
            <person name="Meneses R."/>
            <person name="Goncalves M.F.M."/>
            <person name="Tilleman L."/>
            <person name="Duarte A.S."/>
            <person name="Jorrin-Novo J.V."/>
            <person name="Van de Peer Y."/>
            <person name="Deforce D."/>
            <person name="Van Nieuwerburgh F."/>
            <person name="Esteves A.C."/>
            <person name="Alves A."/>
        </authorList>
    </citation>
    <scope>NUCLEOTIDE SEQUENCE [LARGE SCALE GENOMIC DNA]</scope>
    <source>
        <strain evidence="1 2">LA-SOL3</strain>
    </source>
</reference>
<comment type="caution">
    <text evidence="1">The sequence shown here is derived from an EMBL/GenBank/DDBJ whole genome shotgun (WGS) entry which is preliminary data.</text>
</comment>
<evidence type="ECO:0000313" key="1">
    <source>
        <dbReference type="EMBL" id="KAB2574779.1"/>
    </source>
</evidence>
<accession>A0A5N5DAJ6</accession>
<gene>
    <name evidence="1" type="ORF">DBV05_g6542</name>
</gene>
<dbReference type="AlphaFoldDB" id="A0A5N5DAJ6"/>
<dbReference type="EMBL" id="VCHE01000039">
    <property type="protein sequence ID" value="KAB2574779.1"/>
    <property type="molecule type" value="Genomic_DNA"/>
</dbReference>
<evidence type="ECO:0000313" key="2">
    <source>
        <dbReference type="Proteomes" id="UP000325902"/>
    </source>
</evidence>
<sequence>MQSENIQLSLSKRERALRVQKLPLLRIPPCSNLPTAIASAPPPSKTSSGGESLTFHAAAFPLFHNPDKGYETTGWTFEKAWIDRQIPASDSQISPCTVS</sequence>
<dbReference type="Proteomes" id="UP000325902">
    <property type="component" value="Unassembled WGS sequence"/>
</dbReference>
<keyword evidence="2" id="KW-1185">Reference proteome</keyword>
<proteinExistence type="predicted"/>
<name>A0A5N5DAJ6_9PEZI</name>